<feature type="transmembrane region" description="Helical" evidence="6">
    <location>
        <begin position="57"/>
        <end position="79"/>
    </location>
</feature>
<dbReference type="InterPro" id="IPR004680">
    <property type="entry name" value="Cit_transptr-like_dom"/>
</dbReference>
<reference evidence="8 9" key="1">
    <citation type="submission" date="2020-03" db="EMBL/GenBank/DDBJ databases">
        <title>Genomic Encyclopedia of Type Strains, Phase IV (KMG-IV): sequencing the most valuable type-strain genomes for metagenomic binning, comparative biology and taxonomic classification.</title>
        <authorList>
            <person name="Goeker M."/>
        </authorList>
    </citation>
    <scope>NUCLEOTIDE SEQUENCE [LARGE SCALE GENOMIC DNA]</scope>
    <source>
        <strain evidence="8 9">DSM 29762</strain>
    </source>
</reference>
<feature type="transmembrane region" description="Helical" evidence="6">
    <location>
        <begin position="231"/>
        <end position="248"/>
    </location>
</feature>
<name>A0A846QUH2_9FLAO</name>
<feature type="transmembrane region" description="Helical" evidence="6">
    <location>
        <begin position="382"/>
        <end position="401"/>
    </location>
</feature>
<dbReference type="RefSeq" id="WP_167960785.1">
    <property type="nucleotide sequence ID" value="NZ_JAATJJ010000001.1"/>
</dbReference>
<keyword evidence="4 6" id="KW-1133">Transmembrane helix</keyword>
<evidence type="ECO:0000256" key="3">
    <source>
        <dbReference type="ARBA" id="ARBA00022692"/>
    </source>
</evidence>
<evidence type="ECO:0000256" key="6">
    <source>
        <dbReference type="SAM" id="Phobius"/>
    </source>
</evidence>
<evidence type="ECO:0000256" key="1">
    <source>
        <dbReference type="ARBA" id="ARBA00004141"/>
    </source>
</evidence>
<evidence type="ECO:0000259" key="7">
    <source>
        <dbReference type="Pfam" id="PF03600"/>
    </source>
</evidence>
<feature type="transmembrane region" description="Helical" evidence="6">
    <location>
        <begin position="29"/>
        <end position="50"/>
    </location>
</feature>
<feature type="transmembrane region" description="Helical" evidence="6">
    <location>
        <begin position="138"/>
        <end position="157"/>
    </location>
</feature>
<proteinExistence type="predicted"/>
<dbReference type="EMBL" id="JAATJJ010000001">
    <property type="protein sequence ID" value="NJB70192.1"/>
    <property type="molecule type" value="Genomic_DNA"/>
</dbReference>
<evidence type="ECO:0000313" key="8">
    <source>
        <dbReference type="EMBL" id="NJB70192.1"/>
    </source>
</evidence>
<dbReference type="NCBIfam" id="TIGR00784">
    <property type="entry name" value="citMHS"/>
    <property type="match status" value="1"/>
</dbReference>
<keyword evidence="5 6" id="KW-0472">Membrane</keyword>
<dbReference type="GO" id="GO:0015128">
    <property type="term" value="F:gluconate transmembrane transporter activity"/>
    <property type="evidence" value="ECO:0007669"/>
    <property type="project" value="InterPro"/>
</dbReference>
<feature type="domain" description="Citrate transporter-like" evidence="7">
    <location>
        <begin position="15"/>
        <end position="365"/>
    </location>
</feature>
<keyword evidence="2" id="KW-0813">Transport</keyword>
<dbReference type="Proteomes" id="UP000590442">
    <property type="component" value="Unassembled WGS sequence"/>
</dbReference>
<comment type="subcellular location">
    <subcellularLocation>
        <location evidence="1">Membrane</location>
        <topology evidence="1">Multi-pass membrane protein</topology>
    </subcellularLocation>
</comment>
<comment type="caution">
    <text evidence="8">The sequence shown here is derived from an EMBL/GenBank/DDBJ whole genome shotgun (WGS) entry which is preliminary data.</text>
</comment>
<organism evidence="8 9">
    <name type="scientific">Saonia flava</name>
    <dbReference type="NCBI Taxonomy" id="523696"/>
    <lineage>
        <taxon>Bacteria</taxon>
        <taxon>Pseudomonadati</taxon>
        <taxon>Bacteroidota</taxon>
        <taxon>Flavobacteriia</taxon>
        <taxon>Flavobacteriales</taxon>
        <taxon>Flavobacteriaceae</taxon>
        <taxon>Saonia</taxon>
    </lineage>
</organism>
<feature type="transmembrane region" description="Helical" evidence="6">
    <location>
        <begin position="254"/>
        <end position="273"/>
    </location>
</feature>
<evidence type="ECO:0000256" key="5">
    <source>
        <dbReference type="ARBA" id="ARBA00023136"/>
    </source>
</evidence>
<protein>
    <submittedName>
        <fullName evidence="8">CitMHS family citrate-Mg2+:H+ or citrate-Ca2+:H+ symporter</fullName>
    </submittedName>
</protein>
<accession>A0A846QUH2</accession>
<keyword evidence="9" id="KW-1185">Reference proteome</keyword>
<evidence type="ECO:0000256" key="2">
    <source>
        <dbReference type="ARBA" id="ARBA00022448"/>
    </source>
</evidence>
<dbReference type="InterPro" id="IPR003474">
    <property type="entry name" value="Glcn_transporter"/>
</dbReference>
<dbReference type="InterPro" id="IPR014738">
    <property type="entry name" value="Citrate_transporter"/>
</dbReference>
<feature type="transmembrane region" description="Helical" evidence="6">
    <location>
        <begin position="413"/>
        <end position="431"/>
    </location>
</feature>
<keyword evidence="3 6" id="KW-0812">Transmembrane</keyword>
<evidence type="ECO:0000256" key="4">
    <source>
        <dbReference type="ARBA" id="ARBA00022989"/>
    </source>
</evidence>
<gene>
    <name evidence="8" type="ORF">GGR42_000654</name>
</gene>
<dbReference type="Pfam" id="PF03600">
    <property type="entry name" value="CitMHS"/>
    <property type="match status" value="1"/>
</dbReference>
<evidence type="ECO:0000313" key="9">
    <source>
        <dbReference type="Proteomes" id="UP000590442"/>
    </source>
</evidence>
<feature type="transmembrane region" description="Helical" evidence="6">
    <location>
        <begin position="348"/>
        <end position="370"/>
    </location>
</feature>
<dbReference type="AlphaFoldDB" id="A0A846QUH2"/>
<dbReference type="GO" id="GO:0015137">
    <property type="term" value="F:citrate transmembrane transporter activity"/>
    <property type="evidence" value="ECO:0007669"/>
    <property type="project" value="InterPro"/>
</dbReference>
<feature type="transmembrane region" description="Helical" evidence="6">
    <location>
        <begin position="177"/>
        <end position="195"/>
    </location>
</feature>
<feature type="transmembrane region" description="Helical" evidence="6">
    <location>
        <begin position="285"/>
        <end position="303"/>
    </location>
</feature>
<dbReference type="PANTHER" id="PTHR30354">
    <property type="entry name" value="GNT FAMILY GLUCONATE TRANSPORTER"/>
    <property type="match status" value="1"/>
</dbReference>
<dbReference type="PANTHER" id="PTHR30354:SF26">
    <property type="entry name" value="TRANSPORTER, PUTATIVE-RELATED"/>
    <property type="match status" value="1"/>
</dbReference>
<dbReference type="GO" id="GO:0005886">
    <property type="term" value="C:plasma membrane"/>
    <property type="evidence" value="ECO:0007669"/>
    <property type="project" value="TreeGrafter"/>
</dbReference>
<sequence length="433" mass="46258">MILYTGLGITILLLALILSKKVSALTALILVPIAGSLLAGFGLETATFAVEGIKNIAPVVAMFVFAILFFGVLTDAGMFDPIINTILRLVGHNPSKITIGTAVLAMIVHLDGSGAVTFLIAIPAMLPLFEKLQMDRRVLACVVALGAGTMNLVPWGGPTIRAATALQVEITDLYTPVMIPQLFGLLFVILVAWYLGKKEAKRLKIDSSKHVNEHYSRELSYKERQLRRPNLFWFNITLTILVITTLVSGKIAPALVFMLGAIIALTVNYSSLSEQKKRIDAHAKASLLMASILLAAGVFTGIMKESGMISEMANAAANVIPQSAGQQIPVIMAVAGMPLSMVFDPDSFYFGFLPVIAEVAGQMGVAQISVGQAAILGQMTTGFPLSPLTATTFLLIGLAKVDLAEHQRFTFKYAFATTIVMALVAILIGVIPI</sequence>
<feature type="transmembrane region" description="Helical" evidence="6">
    <location>
        <begin position="99"/>
        <end position="126"/>
    </location>
</feature>